<keyword evidence="2 14" id="KW-0596">Phosphopantetheine</keyword>
<evidence type="ECO:0000256" key="13">
    <source>
        <dbReference type="ARBA" id="ARBA00048508"/>
    </source>
</evidence>
<sequence length="1629" mass="179206">MTMAMTMANNPDAQRKLARTLLIELMAYQFASPVQWIETQDAILSHKECASVIEIGPTPTLVGMFQRTLGSRTYQTQECTRSKPRRLLNSERDTAEVYFEGDVGILETPGQAVRRKEPSAAKSTPPIEDAPPPVARVVSDAVPEAIPRPVVLELEDEAVKARDIVTTIISRALKKTPRDFDGSKSIKALAGGRSTLENEIVGDLHAEFGSLPDRAEDLPLNEVCNSIQSVHKQALQLGKVSTSMVNSLFTSKFPSTFTTAVAREHLSSRWGLQQGRQDSCLLLAVAEQPSTRILTEAEAKIFFDCVVKSYAAKEGISLDTRASTSSVQQNAAVDPEAVRKITESQKALSQKLLNVYASHAGLDQGADRRALDALRHTVDTKLQSELDLWSAEHGEEYAKGIRPRFDARKARSYDSAWNWARQRLLELFNLVTSVPTLDSDRAREACYAIANAADEAIFPVLSEMVNTLSDNPPLRSIFIDLEAQCRQSLEVGPLFKGSPKQMAPRTIIDEEGVIQYLERPRNDAMRFADLALPVSPTEMREPYLHLKEKAGGWNYSQRLTEQLHGVLTQIATSGESFRGQTVLLTGAGFGSIGAAMIKHFLQGGAKVVTTTSSLSPEVAQKYQNIYMDHGARGSQLVVVPFNQASVQDVTSLISYIYSAAPGGLGWDLDYIVPFAGISEAGRKLDGIDSKSELAHRLMLTNVLRLLGTIKTHKEKYHCRSHPTQVILPLSPNHGTFGGDGLYGESKLALETLLNRWHAEDWRDYLCICGAVIGWTRGTGLMNQNDLVAEGVEASGHMRTFSQEEMAYALVCLCVQTINELCQEQPLYVDLTGGMGTTENLPHKLQAMRQDLKERSEILAGLLAESRLEQQCSLTSKSKSKPERKLQQRAHVRIDFPRPLDYAHEIRPLAANLLGMVDLHRTVVVTGFSELGPRGNARTRWEMEAYGQFSLEGVVEMAWLMGYIKHYAGVIDGTPYSGWVDATTKKPVADIDVKPLYEERILSNSGIRLVPADEEQPKFLHEVILQEDLEPLYLPRTLADEMKAEHGEYADVQQSTTPDLFKVQLRKGSRLYIPRAMQNTPTVAGLIPTGWDPRTYGIPEDIITQVDPVTLYTLVCTVEALLFSGITDPYELYQYIHVSDVGSCIGSGLGGASSLRKMFSGRQTNPEIQKDILQETFINTTAAWVNMLLLSASGPLRTPVGACATAIESLELGYETISSGKAQFCLVGGCDDFIAETSQEFANMKATANAADEIAKGRAPHEMSRPATSTRSGFVESQGAGIQVLTTAALALKMGLPIRGVVAFVNTSSDKASRSVPAPGRGVLTNAKQMQGQRMPSPLMDIANRRKRLDFRLRQINEARDIALQDLPLELDAVVSQDPSIDTNAYITERRQQIIAESSREQREAKYTLGNTFWHNNPHIAPLSGALATWGLTINDLSAASLHGTSTVLNDKNESSVLQDQLRSLGRRPGNLLPSVFQKSLTGHSKGAAGAWMLNGALQMLESAIVPGNRNADNIDAALKEFDLLVYTQKAIRVEAGLKAISLTSFGFGQKGAQALVVHPRYLFATIDEEEYGEYMERCERRKRRADAYFYEGVNGNSLFRAKVAPPWGDGGDKMGKESAVYLDPLARFS</sequence>
<evidence type="ECO:0000256" key="2">
    <source>
        <dbReference type="ARBA" id="ARBA00022450"/>
    </source>
</evidence>
<evidence type="ECO:0000256" key="4">
    <source>
        <dbReference type="ARBA" id="ARBA00022553"/>
    </source>
</evidence>
<dbReference type="Proteomes" id="UP000256690">
    <property type="component" value="Unassembled WGS sequence"/>
</dbReference>
<keyword evidence="4" id="KW-0597">Phosphoprotein</keyword>
<evidence type="ECO:0000256" key="17">
    <source>
        <dbReference type="SAM" id="MobiDB-lite"/>
    </source>
</evidence>
<dbReference type="InterPro" id="IPR016039">
    <property type="entry name" value="Thiolase-like"/>
</dbReference>
<evidence type="ECO:0000313" key="19">
    <source>
        <dbReference type="EMBL" id="RDW67215.1"/>
    </source>
</evidence>
<keyword evidence="3" id="KW-0444">Lipid biosynthesis</keyword>
<dbReference type="SUPFAM" id="SSF51735">
    <property type="entry name" value="NAD(P)-binding Rossmann-fold domains"/>
    <property type="match status" value="1"/>
</dbReference>
<dbReference type="InterPro" id="IPR026025">
    <property type="entry name" value="FAS_alpha_yeast"/>
</dbReference>
<evidence type="ECO:0000259" key="18">
    <source>
        <dbReference type="PROSITE" id="PS52004"/>
    </source>
</evidence>
<dbReference type="Gene3D" id="3.40.47.10">
    <property type="match status" value="1"/>
</dbReference>
<dbReference type="GO" id="GO:0004312">
    <property type="term" value="F:fatty acid synthase activity"/>
    <property type="evidence" value="ECO:0007669"/>
    <property type="project" value="InterPro"/>
</dbReference>
<dbReference type="GO" id="GO:0005835">
    <property type="term" value="C:fatty acid synthase complex"/>
    <property type="evidence" value="ECO:0007669"/>
    <property type="project" value="InterPro"/>
</dbReference>
<dbReference type="PANTHER" id="PTHR10982:SF21">
    <property type="entry name" value="FATTY ACID SYNTHASE SUBUNIT BETA"/>
    <property type="match status" value="1"/>
</dbReference>
<dbReference type="EMBL" id="PVWQ01000012">
    <property type="protein sequence ID" value="RDW67215.1"/>
    <property type="molecule type" value="Genomic_DNA"/>
</dbReference>
<dbReference type="PANTHER" id="PTHR10982">
    <property type="entry name" value="MALONYL COA-ACYL CARRIER PROTEIN TRANSACYLASE"/>
    <property type="match status" value="1"/>
</dbReference>
<protein>
    <submittedName>
        <fullName evidence="19">Fatty acid synthase subunit alpha</fullName>
    </submittedName>
</protein>
<dbReference type="CDD" id="cd00828">
    <property type="entry name" value="elong_cond_enzymes"/>
    <property type="match status" value="1"/>
</dbReference>
<evidence type="ECO:0000256" key="14">
    <source>
        <dbReference type="PIRNR" id="PIRNR000454"/>
    </source>
</evidence>
<dbReference type="InterPro" id="IPR016035">
    <property type="entry name" value="Acyl_Trfase/lysoPLipase"/>
</dbReference>
<evidence type="ECO:0000256" key="8">
    <source>
        <dbReference type="ARBA" id="ARBA00023002"/>
    </source>
</evidence>
<dbReference type="Gene3D" id="6.10.250.1930">
    <property type="match status" value="1"/>
</dbReference>
<evidence type="ECO:0000256" key="6">
    <source>
        <dbReference type="ARBA" id="ARBA00022832"/>
    </source>
</evidence>
<dbReference type="InterPro" id="IPR014031">
    <property type="entry name" value="Ketoacyl_synth_C"/>
</dbReference>
<dbReference type="OrthoDB" id="4251012at2759"/>
<evidence type="ECO:0000256" key="10">
    <source>
        <dbReference type="ARBA" id="ARBA00023160"/>
    </source>
</evidence>
<comment type="catalytic activity">
    <reaction evidence="13">
        <text>a (3R)-hydroxyacyl-[ACP] + NADP(+) = a 3-oxoacyl-[ACP] + NADPH + H(+)</text>
        <dbReference type="Rhea" id="RHEA:17397"/>
        <dbReference type="Rhea" id="RHEA-COMP:9916"/>
        <dbReference type="Rhea" id="RHEA-COMP:9945"/>
        <dbReference type="ChEBI" id="CHEBI:15378"/>
        <dbReference type="ChEBI" id="CHEBI:57783"/>
        <dbReference type="ChEBI" id="CHEBI:58349"/>
        <dbReference type="ChEBI" id="CHEBI:78776"/>
        <dbReference type="ChEBI" id="CHEBI:78827"/>
        <dbReference type="EC" id="1.1.1.100"/>
    </reaction>
</comment>
<dbReference type="GO" id="GO:0004321">
    <property type="term" value="F:fatty-acyl-CoA synthase activity"/>
    <property type="evidence" value="ECO:0007669"/>
    <property type="project" value="UniProtKB-EC"/>
</dbReference>
<feature type="modified residue" description="O-(pantetheine 4'-phosphoryl)serine" evidence="16">
    <location>
        <position position="194"/>
    </location>
</feature>
<evidence type="ECO:0000256" key="16">
    <source>
        <dbReference type="PIRSR" id="PIRSR000454-4"/>
    </source>
</evidence>
<dbReference type="InterPro" id="IPR041550">
    <property type="entry name" value="FASI_helical"/>
</dbReference>
<accession>A0A3D8QZN0</accession>
<dbReference type="STRING" id="1810919.A0A3D8QZN0"/>
<feature type="region of interest" description="Disordered" evidence="17">
    <location>
        <begin position="111"/>
        <end position="132"/>
    </location>
</feature>
<dbReference type="SUPFAM" id="SSF53901">
    <property type="entry name" value="Thiolase-like"/>
    <property type="match status" value="2"/>
</dbReference>
<dbReference type="InterPro" id="IPR020841">
    <property type="entry name" value="PKS_Beta-ketoAc_synthase_dom"/>
</dbReference>
<keyword evidence="7" id="KW-0521">NADP</keyword>
<comment type="caution">
    <text evidence="19">The sequence shown here is derived from an EMBL/GenBank/DDBJ whole genome shotgun (WGS) entry which is preliminary data.</text>
</comment>
<name>A0A3D8QZN0_9EURO</name>
<dbReference type="InterPro" id="IPR050830">
    <property type="entry name" value="Fungal_FAS"/>
</dbReference>
<evidence type="ECO:0000313" key="20">
    <source>
        <dbReference type="Proteomes" id="UP000256690"/>
    </source>
</evidence>
<dbReference type="PIRSF" id="PIRSF000454">
    <property type="entry name" value="FAS_yeast_alpha"/>
    <property type="match status" value="1"/>
</dbReference>
<dbReference type="PROSITE" id="PS52004">
    <property type="entry name" value="KS3_2"/>
    <property type="match status" value="1"/>
</dbReference>
<evidence type="ECO:0000256" key="5">
    <source>
        <dbReference type="ARBA" id="ARBA00022679"/>
    </source>
</evidence>
<dbReference type="GO" id="GO:0042759">
    <property type="term" value="P:long-chain fatty acid biosynthetic process"/>
    <property type="evidence" value="ECO:0007669"/>
    <property type="project" value="UniProtKB-UniRule"/>
</dbReference>
<dbReference type="InterPro" id="IPR014030">
    <property type="entry name" value="Ketoacyl_synth_N"/>
</dbReference>
<dbReference type="GO" id="GO:0008897">
    <property type="term" value="F:holo-[acyl-carrier-protein] synthase activity"/>
    <property type="evidence" value="ECO:0007669"/>
    <property type="project" value="InterPro"/>
</dbReference>
<comment type="similarity">
    <text evidence="1 14">Belongs to the thiolase-like superfamily. Fungal fatty acid synthetase subunit alpha family.</text>
</comment>
<evidence type="ECO:0000256" key="3">
    <source>
        <dbReference type="ARBA" id="ARBA00022516"/>
    </source>
</evidence>
<keyword evidence="9" id="KW-0443">Lipid metabolism</keyword>
<keyword evidence="5 14" id="KW-0808">Transferase</keyword>
<dbReference type="InterPro" id="IPR036291">
    <property type="entry name" value="NAD(P)-bd_dom_sf"/>
</dbReference>
<dbReference type="Pfam" id="PF00109">
    <property type="entry name" value="ketoacyl-synt"/>
    <property type="match status" value="1"/>
</dbReference>
<evidence type="ECO:0000256" key="1">
    <source>
        <dbReference type="ARBA" id="ARBA00007485"/>
    </source>
</evidence>
<dbReference type="Gene3D" id="3.40.50.720">
    <property type="entry name" value="NAD(P)-binding Rossmann-like Domain"/>
    <property type="match status" value="2"/>
</dbReference>
<keyword evidence="20" id="KW-1185">Reference proteome</keyword>
<dbReference type="GeneID" id="38119451"/>
<proteinExistence type="inferred from homology"/>
<feature type="domain" description="Ketosynthase family 3 (KS3)" evidence="18">
    <location>
        <begin position="997"/>
        <end position="1558"/>
    </location>
</feature>
<evidence type="ECO:0000256" key="11">
    <source>
        <dbReference type="ARBA" id="ARBA00023268"/>
    </source>
</evidence>
<keyword evidence="6" id="KW-0276">Fatty acid metabolism</keyword>
<dbReference type="Pfam" id="PF02801">
    <property type="entry name" value="Ketoacyl-synt_C"/>
    <property type="match status" value="1"/>
</dbReference>
<keyword evidence="8" id="KW-0560">Oxidoreductase</keyword>
<dbReference type="Gene3D" id="3.30.70.2490">
    <property type="match status" value="1"/>
</dbReference>
<reference evidence="19 20" key="1">
    <citation type="journal article" date="2018" name="IMA Fungus">
        <title>IMA Genome-F 9: Draft genome sequence of Annulohypoxylon stygium, Aspergillus mulundensis, Berkeleyomyces basicola (syn. Thielaviopsis basicola), Ceratocystis smalleyi, two Cercospora beticola strains, Coleophoma cylindrospora, Fusarium fracticaudum, Phialophora cf. hyalina, and Morchella septimelata.</title>
        <authorList>
            <person name="Wingfield B.D."/>
            <person name="Bills G.F."/>
            <person name="Dong Y."/>
            <person name="Huang W."/>
            <person name="Nel W.J."/>
            <person name="Swalarsk-Parry B.S."/>
            <person name="Vaghefi N."/>
            <person name="Wilken P.M."/>
            <person name="An Z."/>
            <person name="de Beer Z.W."/>
            <person name="De Vos L."/>
            <person name="Chen L."/>
            <person name="Duong T.A."/>
            <person name="Gao Y."/>
            <person name="Hammerbacher A."/>
            <person name="Kikkert J.R."/>
            <person name="Li Y."/>
            <person name="Li H."/>
            <person name="Li K."/>
            <person name="Li Q."/>
            <person name="Liu X."/>
            <person name="Ma X."/>
            <person name="Naidoo K."/>
            <person name="Pethybridge S.J."/>
            <person name="Sun J."/>
            <person name="Steenkamp E.T."/>
            <person name="van der Nest M.A."/>
            <person name="van Wyk S."/>
            <person name="Wingfield M.J."/>
            <person name="Xiong C."/>
            <person name="Yue Q."/>
            <person name="Zhang X."/>
        </authorList>
    </citation>
    <scope>NUCLEOTIDE SEQUENCE [LARGE SCALE GENOMIC DNA]</scope>
    <source>
        <strain evidence="19 20">DSM 5745</strain>
    </source>
</reference>
<evidence type="ECO:0000256" key="9">
    <source>
        <dbReference type="ARBA" id="ARBA00023098"/>
    </source>
</evidence>
<dbReference type="Pfam" id="PF18325">
    <property type="entry name" value="Fas_alpha_ACP"/>
    <property type="match status" value="1"/>
</dbReference>
<evidence type="ECO:0000256" key="12">
    <source>
        <dbReference type="ARBA" id="ARBA00048237"/>
    </source>
</evidence>
<keyword evidence="10" id="KW-0275">Fatty acid biosynthesis</keyword>
<dbReference type="SUPFAM" id="SSF52151">
    <property type="entry name" value="FabD/lysophospholipase-like"/>
    <property type="match status" value="1"/>
</dbReference>
<dbReference type="Pfam" id="PF18314">
    <property type="entry name" value="FAS_I_H"/>
    <property type="match status" value="1"/>
</dbReference>
<dbReference type="InterPro" id="IPR047224">
    <property type="entry name" value="FAS_alpha_su_C"/>
</dbReference>
<evidence type="ECO:0000256" key="7">
    <source>
        <dbReference type="ARBA" id="ARBA00022857"/>
    </source>
</evidence>
<evidence type="ECO:0000256" key="15">
    <source>
        <dbReference type="PIRSR" id="PIRSR000454-1"/>
    </source>
</evidence>
<gene>
    <name evidence="19" type="ORF">DSM5745_09081</name>
</gene>
<keyword evidence="11" id="KW-0511">Multifunctional enzyme</keyword>
<dbReference type="GO" id="GO:0004315">
    <property type="term" value="F:3-oxoacyl-[acyl-carrier-protein] synthase activity"/>
    <property type="evidence" value="ECO:0007669"/>
    <property type="project" value="InterPro"/>
</dbReference>
<dbReference type="PROSITE" id="PS00606">
    <property type="entry name" value="KS3_1"/>
    <property type="match status" value="1"/>
</dbReference>
<organism evidence="19 20">
    <name type="scientific">Aspergillus mulundensis</name>
    <dbReference type="NCBI Taxonomy" id="1810919"/>
    <lineage>
        <taxon>Eukaryota</taxon>
        <taxon>Fungi</taxon>
        <taxon>Dikarya</taxon>
        <taxon>Ascomycota</taxon>
        <taxon>Pezizomycotina</taxon>
        <taxon>Eurotiomycetes</taxon>
        <taxon>Eurotiomycetidae</taxon>
        <taxon>Eurotiales</taxon>
        <taxon>Aspergillaceae</taxon>
        <taxon>Aspergillus</taxon>
        <taxon>Aspergillus subgen. Nidulantes</taxon>
    </lineage>
</organism>
<comment type="catalytic activity">
    <reaction evidence="12">
        <text>acetyl-CoA + n malonyl-CoA + 2n NADPH + 4n H(+) = a long-chain-acyl-CoA + n CoA + n CO2 + 2n NADP(+).</text>
        <dbReference type="EC" id="2.3.1.86"/>
    </reaction>
</comment>
<dbReference type="InterPro" id="IPR018201">
    <property type="entry name" value="Ketoacyl_synth_AS"/>
</dbReference>
<dbReference type="Gene3D" id="3.90.25.70">
    <property type="match status" value="1"/>
</dbReference>
<feature type="active site" description="For beta-ketoacyl synthase activity" evidence="15">
    <location>
        <position position="1202"/>
    </location>
</feature>
<dbReference type="CDD" id="cd08950">
    <property type="entry name" value="KR_fFAS_SDR_c_like"/>
    <property type="match status" value="1"/>
</dbReference>
<dbReference type="RefSeq" id="XP_026600183.1">
    <property type="nucleotide sequence ID" value="XM_026751097.1"/>
</dbReference>
<dbReference type="FunFam" id="3.90.25.70:FF:000001">
    <property type="entry name" value="Fatty acid synthase subunit alpha"/>
    <property type="match status" value="1"/>
</dbReference>
<dbReference type="GO" id="GO:0044550">
    <property type="term" value="P:secondary metabolite biosynthetic process"/>
    <property type="evidence" value="ECO:0007669"/>
    <property type="project" value="UniProtKB-ARBA"/>
</dbReference>
<dbReference type="Gene3D" id="6.10.140.1410">
    <property type="match status" value="1"/>
</dbReference>
<dbReference type="GO" id="GO:0004316">
    <property type="term" value="F:3-oxoacyl-[acyl-carrier-protein] reductase (NADPH) activity"/>
    <property type="evidence" value="ECO:0007669"/>
    <property type="project" value="UniProtKB-EC"/>
</dbReference>
<dbReference type="InterPro" id="IPR040899">
    <property type="entry name" value="Fas_alpha_ACP"/>
</dbReference>